<gene>
    <name evidence="10" type="ORF">IQ260_04400</name>
</gene>
<dbReference type="SUPFAM" id="SSF52172">
    <property type="entry name" value="CheY-like"/>
    <property type="match status" value="1"/>
</dbReference>
<dbReference type="RefSeq" id="WP_193991232.1">
    <property type="nucleotide sequence ID" value="NZ_JADEXP010000021.1"/>
</dbReference>
<keyword evidence="4" id="KW-0418">Kinase</keyword>
<protein>
    <recommendedName>
        <fullName evidence="2">histidine kinase</fullName>
        <ecNumber evidence="2">2.7.13.3</ecNumber>
    </recommendedName>
</protein>
<dbReference type="Gene3D" id="3.40.50.2300">
    <property type="match status" value="1"/>
</dbReference>
<dbReference type="EMBL" id="JADEXP010000021">
    <property type="protein sequence ID" value="MBE9065888.1"/>
    <property type="molecule type" value="Genomic_DNA"/>
</dbReference>
<evidence type="ECO:0000313" key="11">
    <source>
        <dbReference type="Proteomes" id="UP000615026"/>
    </source>
</evidence>
<dbReference type="InterPro" id="IPR003594">
    <property type="entry name" value="HATPase_dom"/>
</dbReference>
<dbReference type="EC" id="2.7.13.3" evidence="2"/>
<feature type="non-terminal residue" evidence="10">
    <location>
        <position position="1"/>
    </location>
</feature>
<evidence type="ECO:0000256" key="3">
    <source>
        <dbReference type="ARBA" id="ARBA00022553"/>
    </source>
</evidence>
<proteinExistence type="predicted"/>
<comment type="catalytic activity">
    <reaction evidence="1">
        <text>ATP + protein L-histidine = ADP + protein N-phospho-L-histidine.</text>
        <dbReference type="EC" id="2.7.13.3"/>
    </reaction>
</comment>
<dbReference type="Gene3D" id="1.10.287.130">
    <property type="match status" value="1"/>
</dbReference>
<dbReference type="Proteomes" id="UP000615026">
    <property type="component" value="Unassembled WGS sequence"/>
</dbReference>
<dbReference type="CDD" id="cd00082">
    <property type="entry name" value="HisKA"/>
    <property type="match status" value="1"/>
</dbReference>
<evidence type="ECO:0000256" key="4">
    <source>
        <dbReference type="ARBA" id="ARBA00022777"/>
    </source>
</evidence>
<dbReference type="SUPFAM" id="SSF47384">
    <property type="entry name" value="Homodimeric domain of signal transducing histidine kinase"/>
    <property type="match status" value="1"/>
</dbReference>
<dbReference type="Pfam" id="PF02518">
    <property type="entry name" value="HATPase_c"/>
    <property type="match status" value="1"/>
</dbReference>
<reference evidence="10" key="1">
    <citation type="submission" date="2020-10" db="EMBL/GenBank/DDBJ databases">
        <authorList>
            <person name="Castelo-Branco R."/>
            <person name="Eusebio N."/>
            <person name="Adriana R."/>
            <person name="Vieira A."/>
            <person name="Brugerolle De Fraissinette N."/>
            <person name="Rezende De Castro R."/>
            <person name="Schneider M.P."/>
            <person name="Vasconcelos V."/>
            <person name="Leao P.N."/>
        </authorList>
    </citation>
    <scope>NUCLEOTIDE SEQUENCE</scope>
    <source>
        <strain evidence="10">LEGE 11479</strain>
    </source>
</reference>
<evidence type="ECO:0000259" key="9">
    <source>
        <dbReference type="PROSITE" id="PS50110"/>
    </source>
</evidence>
<dbReference type="PRINTS" id="PR00344">
    <property type="entry name" value="BCTRLSENSOR"/>
</dbReference>
<dbReference type="InterPro" id="IPR036097">
    <property type="entry name" value="HisK_dim/P_sf"/>
</dbReference>
<dbReference type="InterPro" id="IPR003661">
    <property type="entry name" value="HisK_dim/P_dom"/>
</dbReference>
<dbReference type="SMART" id="SM00387">
    <property type="entry name" value="HATPase_c"/>
    <property type="match status" value="1"/>
</dbReference>
<dbReference type="InterPro" id="IPR036890">
    <property type="entry name" value="HATPase_C_sf"/>
</dbReference>
<evidence type="ECO:0000256" key="7">
    <source>
        <dbReference type="SAM" id="Coils"/>
    </source>
</evidence>
<keyword evidence="11" id="KW-1185">Reference proteome</keyword>
<dbReference type="InterPro" id="IPR001789">
    <property type="entry name" value="Sig_transdc_resp-reg_receiver"/>
</dbReference>
<evidence type="ECO:0000256" key="1">
    <source>
        <dbReference type="ARBA" id="ARBA00000085"/>
    </source>
</evidence>
<evidence type="ECO:0000256" key="6">
    <source>
        <dbReference type="PROSITE-ProRule" id="PRU00169"/>
    </source>
</evidence>
<dbReference type="Pfam" id="PF00072">
    <property type="entry name" value="Response_reg"/>
    <property type="match status" value="1"/>
</dbReference>
<sequence length="401" mass="45143">VSVAKSAESAFRKLEKIVPDLILLDVMMPSMNGFQVCEKLKQNPKTQDIPVIFMTALTDDVDKVKGLSIGAVDYITKPIYPDEVLARIKVHLTLRHTQLQLINEIAERKQTERELQRALDELKRAQIQLVHNEKMLSLGQLVAGVAHEINNPVNFIHANLQHAERYVEDLLGVIALYKQHFPNPPKEIADRIGEIDLDYLEGDLVRILNSMSLGTSRICDIVLSLRNFSRHHEAEVKQADIHEGIDSTLTILQSNLHRSNSYPDIQIAKDYGALPLVECYVGQLNQVFMNLLSNAIEAINERDANRTVAEVVEDPSIIKISTAIQNDRLMIQIMDNGLGIPENLRSQIFNPFFTTKTVGKGTGMGLSISYRIITETHKGKLWCEPNLNQPGTQFFIEIPIS</sequence>
<comment type="caution">
    <text evidence="10">The sequence shown here is derived from an EMBL/GenBank/DDBJ whole genome shotgun (WGS) entry which is preliminary data.</text>
</comment>
<evidence type="ECO:0000256" key="2">
    <source>
        <dbReference type="ARBA" id="ARBA00012438"/>
    </source>
</evidence>
<dbReference type="GO" id="GO:0000155">
    <property type="term" value="F:phosphorelay sensor kinase activity"/>
    <property type="evidence" value="ECO:0007669"/>
    <property type="project" value="InterPro"/>
</dbReference>
<dbReference type="InterPro" id="IPR011006">
    <property type="entry name" value="CheY-like_superfamily"/>
</dbReference>
<keyword evidence="4" id="KW-0808">Transferase</keyword>
<organism evidence="10 11">
    <name type="scientific">Leptolyngbya cf. ectocarpi LEGE 11479</name>
    <dbReference type="NCBI Taxonomy" id="1828722"/>
    <lineage>
        <taxon>Bacteria</taxon>
        <taxon>Bacillati</taxon>
        <taxon>Cyanobacteriota</taxon>
        <taxon>Cyanophyceae</taxon>
        <taxon>Leptolyngbyales</taxon>
        <taxon>Leptolyngbyaceae</taxon>
        <taxon>Leptolyngbya group</taxon>
        <taxon>Leptolyngbya</taxon>
    </lineage>
</organism>
<evidence type="ECO:0000259" key="8">
    <source>
        <dbReference type="PROSITE" id="PS50109"/>
    </source>
</evidence>
<feature type="domain" description="Response regulatory" evidence="9">
    <location>
        <begin position="1"/>
        <end position="92"/>
    </location>
</feature>
<keyword evidence="3 6" id="KW-0597">Phosphoprotein</keyword>
<dbReference type="Gene3D" id="3.30.565.10">
    <property type="entry name" value="Histidine kinase-like ATPase, C-terminal domain"/>
    <property type="match status" value="1"/>
</dbReference>
<dbReference type="SUPFAM" id="SSF55874">
    <property type="entry name" value="ATPase domain of HSP90 chaperone/DNA topoisomerase II/histidine kinase"/>
    <property type="match status" value="1"/>
</dbReference>
<dbReference type="InterPro" id="IPR004358">
    <property type="entry name" value="Sig_transdc_His_kin-like_C"/>
</dbReference>
<feature type="coiled-coil region" evidence="7">
    <location>
        <begin position="101"/>
        <end position="135"/>
    </location>
</feature>
<dbReference type="PROSITE" id="PS50110">
    <property type="entry name" value="RESPONSE_REGULATORY"/>
    <property type="match status" value="1"/>
</dbReference>
<name>A0A928X3J0_LEPEC</name>
<keyword evidence="5" id="KW-0902">Two-component regulatory system</keyword>
<dbReference type="InterPro" id="IPR005467">
    <property type="entry name" value="His_kinase_dom"/>
</dbReference>
<dbReference type="AlphaFoldDB" id="A0A928X3J0"/>
<evidence type="ECO:0000256" key="5">
    <source>
        <dbReference type="ARBA" id="ARBA00023012"/>
    </source>
</evidence>
<keyword evidence="7" id="KW-0175">Coiled coil</keyword>
<dbReference type="PANTHER" id="PTHR43065:SF50">
    <property type="entry name" value="HISTIDINE KINASE"/>
    <property type="match status" value="1"/>
</dbReference>
<dbReference type="SMART" id="SM00448">
    <property type="entry name" value="REC"/>
    <property type="match status" value="1"/>
</dbReference>
<dbReference type="PROSITE" id="PS50109">
    <property type="entry name" value="HIS_KIN"/>
    <property type="match status" value="1"/>
</dbReference>
<dbReference type="PANTHER" id="PTHR43065">
    <property type="entry name" value="SENSOR HISTIDINE KINASE"/>
    <property type="match status" value="1"/>
</dbReference>
<evidence type="ECO:0000313" key="10">
    <source>
        <dbReference type="EMBL" id="MBE9065888.1"/>
    </source>
</evidence>
<accession>A0A928X3J0</accession>
<feature type="modified residue" description="4-aspartylphosphate" evidence="6">
    <location>
        <position position="25"/>
    </location>
</feature>
<feature type="domain" description="Histidine kinase" evidence="8">
    <location>
        <begin position="144"/>
        <end position="401"/>
    </location>
</feature>